<name>A0A8C5FDQ3_GADMO</name>
<dbReference type="GO" id="GO:0097039">
    <property type="term" value="P:protein linear polyubiquitination"/>
    <property type="evidence" value="ECO:0007669"/>
    <property type="project" value="TreeGrafter"/>
</dbReference>
<keyword evidence="1" id="KW-0479">Metal-binding</keyword>
<dbReference type="PROSITE" id="PS51322">
    <property type="entry name" value="UEV"/>
    <property type="match status" value="1"/>
</dbReference>
<proteinExistence type="predicted"/>
<dbReference type="Gene3D" id="3.30.40.10">
    <property type="entry name" value="Zinc/RING finger domain, C3HC4 (zinc finger)"/>
    <property type="match status" value="1"/>
</dbReference>
<dbReference type="GO" id="GO:0036435">
    <property type="term" value="F:K48-linked polyubiquitin modification-dependent protein binding"/>
    <property type="evidence" value="ECO:0007669"/>
    <property type="project" value="TreeGrafter"/>
</dbReference>
<evidence type="ECO:0000256" key="2">
    <source>
        <dbReference type="ARBA" id="ARBA00022771"/>
    </source>
</evidence>
<feature type="region of interest" description="Disordered" evidence="5">
    <location>
        <begin position="223"/>
        <end position="263"/>
    </location>
</feature>
<accession>A0A8C5FDQ3</accession>
<dbReference type="OMA" id="IDEMRMA"/>
<feature type="compositionally biased region" description="Low complexity" evidence="5">
    <location>
        <begin position="163"/>
        <end position="183"/>
    </location>
</feature>
<dbReference type="GeneTree" id="ENSGT00530000064112"/>
<sequence length="567" mass="62671">MSSFPEDLLQEKLTECQYSFPDETLLDVRRVRAVYKDLRLHVDYYPGKPEKKGKKLLYLDGTIPVLYKEYQYNTPVCIWLHENHPVSWPRCWVRPSVSMVINSACPFVDAQGLVILPCLSNWTQGVSNLTRLIDEMRMAFQKVTPIYARILPASRDGDPVPSPGQQGPSVPSVLEHGSGSSSSPVTTHCPQEVSQSSHHTGSQSEPSRALGLRPSYTDELLGIDFSTPQSLNPFLRQPSSPSFPPPSSSSSSSFSPSQPTPPADVVNLLFRRLQLDPQSGHLNTGSGHQAPGSGNLTPGSGYLTPESGRLTPEVDQRTIGSGYLIPGSGHLTPGSGRLTPEEDQRTIGSGHLIPGGDHRTTGTGRLTPRGNHRTTGSGHLTQQPELAKVSLQDGLPAEKAALFWSLMTLQSQNFQPLDVLEAVKLNKDLPSALKYLSHTCPICEEQVTFSKIIAMTHCPCAFCEDCFKAYFTTAIKEKTIDKLVCPLCSRPDTRGKQGMEDAVDYFNLLDTQIRHYLEPQSHELFQKKLRDRALQDMPNFRWCAHVSTALTQYTHTHTHAHTHTDTC</sequence>
<reference evidence="8" key="1">
    <citation type="submission" date="2025-08" db="UniProtKB">
        <authorList>
            <consortium name="Ensembl"/>
        </authorList>
    </citation>
    <scope>IDENTIFICATION</scope>
</reference>
<feature type="region of interest" description="Disordered" evidence="5">
    <location>
        <begin position="323"/>
        <end position="380"/>
    </location>
</feature>
<feature type="domain" description="UEV" evidence="7">
    <location>
        <begin position="5"/>
        <end position="150"/>
    </location>
</feature>
<dbReference type="GO" id="GO:0008270">
    <property type="term" value="F:zinc ion binding"/>
    <property type="evidence" value="ECO:0007669"/>
    <property type="project" value="UniProtKB-KW"/>
</dbReference>
<evidence type="ECO:0000313" key="9">
    <source>
        <dbReference type="Proteomes" id="UP000694546"/>
    </source>
</evidence>
<dbReference type="PANTHER" id="PTHR16004">
    <property type="entry name" value="RING FINGER PROTEIN 31-RELATED"/>
    <property type="match status" value="1"/>
</dbReference>
<dbReference type="Gene3D" id="3.10.110.10">
    <property type="entry name" value="Ubiquitin Conjugating Enzyme"/>
    <property type="match status" value="1"/>
</dbReference>
<evidence type="ECO:0000256" key="1">
    <source>
        <dbReference type="ARBA" id="ARBA00022723"/>
    </source>
</evidence>
<dbReference type="InterPro" id="IPR026254">
    <property type="entry name" value="RNF31-like"/>
</dbReference>
<dbReference type="InterPro" id="IPR001841">
    <property type="entry name" value="Znf_RING"/>
</dbReference>
<feature type="region of interest" description="Disordered" evidence="5">
    <location>
        <begin position="154"/>
        <end position="210"/>
    </location>
</feature>
<dbReference type="Proteomes" id="UP000694546">
    <property type="component" value="Chromosome 8"/>
</dbReference>
<dbReference type="GO" id="GO:0061630">
    <property type="term" value="F:ubiquitin protein ligase activity"/>
    <property type="evidence" value="ECO:0007669"/>
    <property type="project" value="TreeGrafter"/>
</dbReference>
<feature type="compositionally biased region" description="Low complexity" evidence="5">
    <location>
        <begin position="248"/>
        <end position="257"/>
    </location>
</feature>
<dbReference type="SUPFAM" id="SSF57850">
    <property type="entry name" value="RING/U-box"/>
    <property type="match status" value="1"/>
</dbReference>
<dbReference type="CDD" id="cd16631">
    <property type="entry name" value="mRING-HC-C4C4_RBR_HOIP"/>
    <property type="match status" value="1"/>
</dbReference>
<evidence type="ECO:0000256" key="5">
    <source>
        <dbReference type="SAM" id="MobiDB-lite"/>
    </source>
</evidence>
<dbReference type="AlphaFoldDB" id="A0A8C5FDQ3"/>
<dbReference type="GO" id="GO:0071797">
    <property type="term" value="C:LUBAC complex"/>
    <property type="evidence" value="ECO:0007669"/>
    <property type="project" value="InterPro"/>
</dbReference>
<evidence type="ECO:0008006" key="10">
    <source>
        <dbReference type="Google" id="ProtNLM"/>
    </source>
</evidence>
<keyword evidence="9" id="KW-1185">Reference proteome</keyword>
<keyword evidence="2 4" id="KW-0863">Zinc-finger</keyword>
<keyword evidence="3" id="KW-0862">Zinc</keyword>
<dbReference type="InterPro" id="IPR013083">
    <property type="entry name" value="Znf_RING/FYVE/PHD"/>
</dbReference>
<dbReference type="InterPro" id="IPR016135">
    <property type="entry name" value="UBQ-conjugating_enzyme/RWD"/>
</dbReference>
<reference evidence="8" key="2">
    <citation type="submission" date="2025-09" db="UniProtKB">
        <authorList>
            <consortium name="Ensembl"/>
        </authorList>
    </citation>
    <scope>IDENTIFICATION</scope>
</reference>
<dbReference type="PROSITE" id="PS50089">
    <property type="entry name" value="ZF_RING_2"/>
    <property type="match status" value="1"/>
</dbReference>
<evidence type="ECO:0000259" key="7">
    <source>
        <dbReference type="PROSITE" id="PS51322"/>
    </source>
</evidence>
<feature type="compositionally biased region" description="Polar residues" evidence="5">
    <location>
        <begin position="277"/>
        <end position="298"/>
    </location>
</feature>
<evidence type="ECO:0000313" key="8">
    <source>
        <dbReference type="Ensembl" id="ENSGMOP00000029107.1"/>
    </source>
</evidence>
<protein>
    <recommendedName>
        <fullName evidence="10">RING-type domain-containing protein</fullName>
    </recommendedName>
</protein>
<evidence type="ECO:0000256" key="3">
    <source>
        <dbReference type="ARBA" id="ARBA00022833"/>
    </source>
</evidence>
<feature type="region of interest" description="Disordered" evidence="5">
    <location>
        <begin position="277"/>
        <end position="305"/>
    </location>
</feature>
<dbReference type="InterPro" id="IPR008883">
    <property type="entry name" value="UEV_N"/>
</dbReference>
<evidence type="ECO:0000259" key="6">
    <source>
        <dbReference type="PROSITE" id="PS50089"/>
    </source>
</evidence>
<dbReference type="GO" id="GO:1990450">
    <property type="term" value="F:linear polyubiquitin binding"/>
    <property type="evidence" value="ECO:0007669"/>
    <property type="project" value="TreeGrafter"/>
</dbReference>
<dbReference type="Ensembl" id="ENSGMOT00000052507.1">
    <property type="protein sequence ID" value="ENSGMOP00000029107.1"/>
    <property type="gene ID" value="ENSGMOG00000024274.1"/>
</dbReference>
<evidence type="ECO:0000256" key="4">
    <source>
        <dbReference type="PROSITE-ProRule" id="PRU00175"/>
    </source>
</evidence>
<dbReference type="CDD" id="cd11685">
    <property type="entry name" value="UEV_TSG101-like"/>
    <property type="match status" value="1"/>
</dbReference>
<dbReference type="Pfam" id="PF05743">
    <property type="entry name" value="UEV"/>
    <property type="match status" value="1"/>
</dbReference>
<feature type="compositionally biased region" description="Polar residues" evidence="5">
    <location>
        <begin position="184"/>
        <end position="206"/>
    </location>
</feature>
<dbReference type="GO" id="GO:0070530">
    <property type="term" value="F:K63-linked polyubiquitin modification-dependent protein binding"/>
    <property type="evidence" value="ECO:0007669"/>
    <property type="project" value="TreeGrafter"/>
</dbReference>
<dbReference type="PANTHER" id="PTHR16004:SF3">
    <property type="entry name" value="E3 UBIQUITIN-PROTEIN LIGASE RNF31"/>
    <property type="match status" value="1"/>
</dbReference>
<dbReference type="InterPro" id="IPR047541">
    <property type="entry name" value="RNF31_RBR_mRING-HC-like"/>
</dbReference>
<organism evidence="8 9">
    <name type="scientific">Gadus morhua</name>
    <name type="common">Atlantic cod</name>
    <dbReference type="NCBI Taxonomy" id="8049"/>
    <lineage>
        <taxon>Eukaryota</taxon>
        <taxon>Metazoa</taxon>
        <taxon>Chordata</taxon>
        <taxon>Craniata</taxon>
        <taxon>Vertebrata</taxon>
        <taxon>Euteleostomi</taxon>
        <taxon>Actinopterygii</taxon>
        <taxon>Neopterygii</taxon>
        <taxon>Teleostei</taxon>
        <taxon>Neoteleostei</taxon>
        <taxon>Acanthomorphata</taxon>
        <taxon>Zeiogadaria</taxon>
        <taxon>Gadariae</taxon>
        <taxon>Gadiformes</taxon>
        <taxon>Gadoidei</taxon>
        <taxon>Gadidae</taxon>
        <taxon>Gadus</taxon>
    </lineage>
</organism>
<dbReference type="SUPFAM" id="SSF54495">
    <property type="entry name" value="UBC-like"/>
    <property type="match status" value="1"/>
</dbReference>
<feature type="domain" description="RING-type" evidence="6">
    <location>
        <begin position="440"/>
        <end position="489"/>
    </location>
</feature>